<feature type="binding site" evidence="5">
    <location>
        <position position="508"/>
    </location>
    <ligand>
        <name>ATP</name>
        <dbReference type="ChEBI" id="CHEBI:30616"/>
    </ligand>
</feature>
<dbReference type="FunCoup" id="A0A2K2CWV2">
    <property type="interactions" value="2"/>
</dbReference>
<dbReference type="Gramene" id="PNT66505">
    <property type="protein sequence ID" value="PNT66505"/>
    <property type="gene ID" value="BRADI_3g13384v3"/>
</dbReference>
<gene>
    <name evidence="10" type="ORF">BRADI_3g13384v3</name>
</gene>
<reference evidence="10" key="2">
    <citation type="submission" date="2017-06" db="EMBL/GenBank/DDBJ databases">
        <title>WGS assembly of Brachypodium distachyon.</title>
        <authorList>
            <consortium name="The International Brachypodium Initiative"/>
            <person name="Lucas S."/>
            <person name="Harmon-Smith M."/>
            <person name="Lail K."/>
            <person name="Tice H."/>
            <person name="Grimwood J."/>
            <person name="Bruce D."/>
            <person name="Barry K."/>
            <person name="Shu S."/>
            <person name="Lindquist E."/>
            <person name="Wang M."/>
            <person name="Pitluck S."/>
            <person name="Vogel J.P."/>
            <person name="Garvin D.F."/>
            <person name="Mockler T.C."/>
            <person name="Schmutz J."/>
            <person name="Rokhsar D."/>
            <person name="Bevan M.W."/>
        </authorList>
    </citation>
    <scope>NUCLEOTIDE SEQUENCE</scope>
    <source>
        <strain evidence="10">Bd21</strain>
    </source>
</reference>
<dbReference type="PANTHER" id="PTHR46146:SF4">
    <property type="entry name" value="SERINE_THREONINE-PROTEIN KINASE-LIKE PROTEIN CCR4"/>
    <property type="match status" value="1"/>
</dbReference>
<evidence type="ECO:0000256" key="3">
    <source>
        <dbReference type="ARBA" id="ARBA00022777"/>
    </source>
</evidence>
<dbReference type="CDD" id="cd14066">
    <property type="entry name" value="STKc_IRAK"/>
    <property type="match status" value="1"/>
</dbReference>
<dbReference type="EMBL" id="CM000882">
    <property type="protein sequence ID" value="PNT66505.1"/>
    <property type="molecule type" value="Genomic_DNA"/>
</dbReference>
<evidence type="ECO:0000259" key="9">
    <source>
        <dbReference type="PROSITE" id="PS50011"/>
    </source>
</evidence>
<dbReference type="Gene3D" id="2.130.10.30">
    <property type="entry name" value="Regulator of chromosome condensation 1/beta-lactamase-inhibitor protein II"/>
    <property type="match status" value="1"/>
</dbReference>
<feature type="compositionally biased region" description="Low complexity" evidence="6">
    <location>
        <begin position="813"/>
        <end position="826"/>
    </location>
</feature>
<feature type="compositionally biased region" description="Low complexity" evidence="6">
    <location>
        <begin position="857"/>
        <end position="867"/>
    </location>
</feature>
<organism evidence="10">
    <name type="scientific">Brachypodium distachyon</name>
    <name type="common">Purple false brome</name>
    <name type="synonym">Trachynia distachya</name>
    <dbReference type="NCBI Taxonomy" id="15368"/>
    <lineage>
        <taxon>Eukaryota</taxon>
        <taxon>Viridiplantae</taxon>
        <taxon>Streptophyta</taxon>
        <taxon>Embryophyta</taxon>
        <taxon>Tracheophyta</taxon>
        <taxon>Spermatophyta</taxon>
        <taxon>Magnoliopsida</taxon>
        <taxon>Liliopsida</taxon>
        <taxon>Poales</taxon>
        <taxon>Poaceae</taxon>
        <taxon>BOP clade</taxon>
        <taxon>Pooideae</taxon>
        <taxon>Stipodae</taxon>
        <taxon>Brachypodieae</taxon>
        <taxon>Brachypodium</taxon>
    </lineage>
</organism>
<dbReference type="Gene3D" id="1.10.510.10">
    <property type="entry name" value="Transferase(Phosphotransferase) domain 1"/>
    <property type="match status" value="1"/>
</dbReference>
<evidence type="ECO:0000313" key="11">
    <source>
        <dbReference type="EnsemblPlants" id="PNT66505"/>
    </source>
</evidence>
<keyword evidence="4 5" id="KW-0067">ATP-binding</keyword>
<keyword evidence="7" id="KW-0812">Transmembrane</keyword>
<dbReference type="PROSITE" id="PS00107">
    <property type="entry name" value="PROTEIN_KINASE_ATP"/>
    <property type="match status" value="1"/>
</dbReference>
<feature type="chain" id="PRO_5033311529" description="Protein kinase domain-containing protein" evidence="8">
    <location>
        <begin position="22"/>
        <end position="887"/>
    </location>
</feature>
<dbReference type="GO" id="GO:0004672">
    <property type="term" value="F:protein kinase activity"/>
    <property type="evidence" value="ECO:0007669"/>
    <property type="project" value="InterPro"/>
</dbReference>
<evidence type="ECO:0000256" key="1">
    <source>
        <dbReference type="ARBA" id="ARBA00022679"/>
    </source>
</evidence>
<feature type="transmembrane region" description="Helical" evidence="7">
    <location>
        <begin position="390"/>
        <end position="413"/>
    </location>
</feature>
<evidence type="ECO:0000256" key="4">
    <source>
        <dbReference type="ARBA" id="ARBA00022840"/>
    </source>
</evidence>
<keyword evidence="3" id="KW-0418">Kinase</keyword>
<dbReference type="InterPro" id="IPR000719">
    <property type="entry name" value="Prot_kinase_dom"/>
</dbReference>
<dbReference type="SMART" id="SM00220">
    <property type="entry name" value="S_TKc"/>
    <property type="match status" value="1"/>
</dbReference>
<dbReference type="SUPFAM" id="SSF50985">
    <property type="entry name" value="RCC1/BLIP-II"/>
    <property type="match status" value="1"/>
</dbReference>
<dbReference type="GO" id="GO:0005524">
    <property type="term" value="F:ATP binding"/>
    <property type="evidence" value="ECO:0007669"/>
    <property type="project" value="UniProtKB-UniRule"/>
</dbReference>
<reference evidence="10 11" key="1">
    <citation type="journal article" date="2010" name="Nature">
        <title>Genome sequencing and analysis of the model grass Brachypodium distachyon.</title>
        <authorList>
            <consortium name="International Brachypodium Initiative"/>
        </authorList>
    </citation>
    <scope>NUCLEOTIDE SEQUENCE [LARGE SCALE GENOMIC DNA]</scope>
    <source>
        <strain evidence="10 11">Bd21</strain>
    </source>
</reference>
<dbReference type="InterPro" id="IPR009091">
    <property type="entry name" value="RCC1/BLIP-II"/>
</dbReference>
<dbReference type="InterPro" id="IPR008271">
    <property type="entry name" value="Ser/Thr_kinase_AS"/>
</dbReference>
<evidence type="ECO:0000313" key="12">
    <source>
        <dbReference type="Proteomes" id="UP000008810"/>
    </source>
</evidence>
<sequence>FVTTTALFFFLLFVFLGSGAAAGPSKRQFSTVAITHTSNSTIVCALVLDKDDSGASGGAKLRCVSLPSGEVTTYPSADVPFNAIAAGKDFLCGLMAPTGGHAAMRWWSFSEEKLANRSRPVGRRLYWGASLRSMAAGGAHACGLSDDHDPTCWEWPSLSLPKGLDFSLIALGHDFLCGVLKNDSADLRCFGTTGPTSSSSSSFMALAAGRRHACAVDDKGRLVCWGEGNPAVVEGELPKEMAAMALGHDTTCILGGDGRVRCWGVEVPPELRTTAFVAVEADGGAVCGVVAVNYAVVCWSNDGRFAAGKKRSRVVFNETMPGSCAPRKSCECDVVSGSGALCGTGGGNGAAGELAVCQPCKVALSRLVISNNGRTAADGSSESEKKKMPLVVGLSVSGAVVLAVAGMAVVFVFKRKRPASEKKKSVRLGESSSTGLCRDIESSMAVSPASEKNKHPQTNNRPLGCEEFTLKDLSRLTNGFAEEAKIGAGSFGSVYRATLADGREVAIKRAERRPNSSATGGGERRRQRRRFDAERAFRSELRLLSRVNHRNLVSLLGFCEERGERILVFEFMPHGALHDHLHADPAGAGEDNHSASPLFTSWEARLRVALDAARGVEYLHCYAVPAIIHRDIKPSNILLDADWTAKVSDFGLSLVSSNSGSTATTTTTTTASTSSASMATAGTVGYMDPEYYRLQELTERSDVYSFGVVLLELVTGRKAIHRDRSSPEGSGSPRNVIEFAVPAVEAGEVEKILDGRVPPPKGHEVEAVARVAKIGAECVRPRGRGRPVMSEVVAELEWAVTLCEECVVRNNSGGRNYSSSDMSRSRNGGGGGGDISRSESDEPSPYHTRELEFSFHSGPSASAVFSGSGAGAGDGGGAAHGRSYSTM</sequence>
<dbReference type="EnsemblPlants" id="PNT66505">
    <property type="protein sequence ID" value="PNT66505"/>
    <property type="gene ID" value="BRADI_3g13384v3"/>
</dbReference>
<feature type="non-terminal residue" evidence="10">
    <location>
        <position position="1"/>
    </location>
</feature>
<dbReference type="InterPro" id="IPR017441">
    <property type="entry name" value="Protein_kinase_ATP_BS"/>
</dbReference>
<dbReference type="AlphaFoldDB" id="A0A2K2CWV2"/>
<accession>A0A2K2CWV2</accession>
<proteinExistence type="predicted"/>
<dbReference type="Proteomes" id="UP000008810">
    <property type="component" value="Chromosome 3"/>
</dbReference>
<keyword evidence="1" id="KW-0808">Transferase</keyword>
<dbReference type="Gene3D" id="3.30.200.20">
    <property type="entry name" value="Phosphorylase Kinase, domain 1"/>
    <property type="match status" value="1"/>
</dbReference>
<feature type="compositionally biased region" description="Gly residues" evidence="6">
    <location>
        <begin position="868"/>
        <end position="879"/>
    </location>
</feature>
<evidence type="ECO:0000256" key="2">
    <source>
        <dbReference type="ARBA" id="ARBA00022741"/>
    </source>
</evidence>
<keyword evidence="2 5" id="KW-0547">Nucleotide-binding</keyword>
<dbReference type="PROSITE" id="PS50011">
    <property type="entry name" value="PROTEIN_KINASE_DOM"/>
    <property type="match status" value="1"/>
</dbReference>
<dbReference type="ExpressionAtlas" id="A0A2K2CWV2">
    <property type="expression patterns" value="baseline and differential"/>
</dbReference>
<feature type="region of interest" description="Disordered" evidence="6">
    <location>
        <begin position="656"/>
        <end position="676"/>
    </location>
</feature>
<evidence type="ECO:0000313" key="10">
    <source>
        <dbReference type="EMBL" id="PNT66505.1"/>
    </source>
</evidence>
<dbReference type="Pfam" id="PF00069">
    <property type="entry name" value="Pkinase"/>
    <property type="match status" value="1"/>
</dbReference>
<dbReference type="PANTHER" id="PTHR46146">
    <property type="entry name" value="SERINE/THREONINE-PROTEIN KINASE-LIKE PROTEIN CCR4"/>
    <property type="match status" value="1"/>
</dbReference>
<dbReference type="Pfam" id="PF13540">
    <property type="entry name" value="RCC1_2"/>
    <property type="match status" value="1"/>
</dbReference>
<keyword evidence="7" id="KW-1133">Transmembrane helix</keyword>
<evidence type="ECO:0000256" key="5">
    <source>
        <dbReference type="PROSITE-ProRule" id="PRU10141"/>
    </source>
</evidence>
<keyword evidence="12" id="KW-1185">Reference proteome</keyword>
<evidence type="ECO:0000256" key="8">
    <source>
        <dbReference type="SAM" id="SignalP"/>
    </source>
</evidence>
<keyword evidence="7" id="KW-0472">Membrane</keyword>
<reference evidence="11" key="3">
    <citation type="submission" date="2018-08" db="UniProtKB">
        <authorList>
            <consortium name="EnsemblPlants"/>
        </authorList>
    </citation>
    <scope>IDENTIFICATION</scope>
    <source>
        <strain evidence="11">cv. Bd21</strain>
    </source>
</reference>
<dbReference type="OrthoDB" id="61110at2759"/>
<dbReference type="STRING" id="15368.A0A2K2CWV2"/>
<protein>
    <recommendedName>
        <fullName evidence="9">Protein kinase domain-containing protein</fullName>
    </recommendedName>
</protein>
<feature type="region of interest" description="Disordered" evidence="6">
    <location>
        <begin position="813"/>
        <end position="887"/>
    </location>
</feature>
<dbReference type="InParanoid" id="A0A2K2CWV2"/>
<name>A0A2K2CWV2_BRADI</name>
<dbReference type="SUPFAM" id="SSF56112">
    <property type="entry name" value="Protein kinase-like (PK-like)"/>
    <property type="match status" value="1"/>
</dbReference>
<evidence type="ECO:0000256" key="6">
    <source>
        <dbReference type="SAM" id="MobiDB-lite"/>
    </source>
</evidence>
<keyword evidence="8" id="KW-0732">Signal</keyword>
<dbReference type="PROSITE" id="PS00108">
    <property type="entry name" value="PROTEIN_KINASE_ST"/>
    <property type="match status" value="1"/>
</dbReference>
<feature type="signal peptide" evidence="8">
    <location>
        <begin position="1"/>
        <end position="21"/>
    </location>
</feature>
<feature type="region of interest" description="Disordered" evidence="6">
    <location>
        <begin position="443"/>
        <end position="464"/>
    </location>
</feature>
<dbReference type="InterPro" id="IPR011009">
    <property type="entry name" value="Kinase-like_dom_sf"/>
</dbReference>
<feature type="domain" description="Protein kinase" evidence="9">
    <location>
        <begin position="480"/>
        <end position="799"/>
    </location>
</feature>
<evidence type="ECO:0000256" key="7">
    <source>
        <dbReference type="SAM" id="Phobius"/>
    </source>
</evidence>
<feature type="region of interest" description="Disordered" evidence="6">
    <location>
        <begin position="506"/>
        <end position="530"/>
    </location>
</feature>